<evidence type="ECO:0000256" key="11">
    <source>
        <dbReference type="SAM" id="MobiDB-lite"/>
    </source>
</evidence>
<dbReference type="InterPro" id="IPR006153">
    <property type="entry name" value="Cation/H_exchanger_TM"/>
</dbReference>
<dbReference type="GO" id="GO:0006814">
    <property type="term" value="P:sodium ion transport"/>
    <property type="evidence" value="ECO:0007669"/>
    <property type="project" value="UniProtKB-KW"/>
</dbReference>
<comment type="caution">
    <text evidence="14">The sequence shown here is derived from an EMBL/GenBank/DDBJ whole genome shotgun (WGS) entry which is preliminary data.</text>
</comment>
<dbReference type="EMBL" id="JXBX01000002">
    <property type="protein sequence ID" value="KJY54335.1"/>
    <property type="molecule type" value="Genomic_DNA"/>
</dbReference>
<feature type="transmembrane region" description="Helical" evidence="12">
    <location>
        <begin position="274"/>
        <end position="298"/>
    </location>
</feature>
<dbReference type="InterPro" id="IPR018422">
    <property type="entry name" value="Cation/H_exchanger_CPA1"/>
</dbReference>
<accession>A0ABD4AFD0</accession>
<evidence type="ECO:0000256" key="4">
    <source>
        <dbReference type="ARBA" id="ARBA00022692"/>
    </source>
</evidence>
<evidence type="ECO:0000256" key="2">
    <source>
        <dbReference type="ARBA" id="ARBA00022448"/>
    </source>
</evidence>
<keyword evidence="10" id="KW-0175">Coiled coil</keyword>
<feature type="domain" description="Cation/H+ exchanger transmembrane" evidence="13">
    <location>
        <begin position="13"/>
        <end position="413"/>
    </location>
</feature>
<keyword evidence="7" id="KW-0406">Ion transport</keyword>
<evidence type="ECO:0000256" key="7">
    <source>
        <dbReference type="ARBA" id="ARBA00023065"/>
    </source>
</evidence>
<sequence>MEVFVLILCVVAAVLISSFVSRFIPRVSTPLVQIALGAIMACLPIFPEMQLDPELFMVLFIAPLLYLEAHTINKVELLKDIRSSLSLAIGLAALTMVMVGVILHAAWPMFPLAAAVALGAALGPTDAVAVSSLGKSADLTASQRSTLAGESLFNDATGVIGFQFAILATVTGSFSMTHALLEFVVEFVGGIGFGVIMGFLVNWVFESARRMGWETTTTRILLELFLPFVIYLVGQNVLHVSGVLAVVATGLMARFDHTGVGPNTSKANIVSTSVWKVLSFSLNGAVFIILGMLLPTAMGTSWRDRRVSNWMLVATIVVVALTVILLRFLWVTTVLVFARDKETGRRRPMTARRWRSAAVMTFGGPKGTITLSLALTIPYTISNGSPFPMRNELIFVAAGVIIVTLVLANFALPLLAPSRQTEVPAQQVEKSIDVLRRTIRELSTRINDENRLAIQHVIKQYNHRIAKLKSEIGQYSPKEFEDLQVQTMEWEQDYMAERLSRIEDAADQIETRLNLEPKGNQEKSALAAADTLNDAANAPSVAVGADTEDAAARVPQSEERTVPEAGTPSPAVDDAAPTGQLPAGTAADRDADADMTRSLQKAEQARDNAEGEIRRPEEIQASEDQNRLLELRCQEQAARKILSTISSSLFHLDKGGEIRWRTYTAHRRVRGLVRSIFYRLRHKTFKLSENKVFLAGRHLQAEMNHFLIEKLYAELGKGRFKTEDLLTTIINHQMIESSAEGRTDYSGIPAVRDNVEEAKHEGYAIELGQIQDMFEAGEISRSLAKELRRNVYVMQVDADSAL</sequence>
<dbReference type="AlphaFoldDB" id="A0ABD4AFD0"/>
<keyword evidence="8 12" id="KW-0472">Membrane</keyword>
<protein>
    <submittedName>
        <fullName evidence="14">Transporter, putative Na+, K+, Li+, Rb+:H+ antiporter, YvgP</fullName>
    </submittedName>
</protein>
<dbReference type="Pfam" id="PF00999">
    <property type="entry name" value="Na_H_Exchanger"/>
    <property type="match status" value="1"/>
</dbReference>
<evidence type="ECO:0000313" key="15">
    <source>
        <dbReference type="Proteomes" id="UP000033652"/>
    </source>
</evidence>
<dbReference type="GO" id="GO:0005886">
    <property type="term" value="C:plasma membrane"/>
    <property type="evidence" value="ECO:0007669"/>
    <property type="project" value="UniProtKB-SubCell"/>
</dbReference>
<feature type="transmembrane region" description="Helical" evidence="12">
    <location>
        <begin position="156"/>
        <end position="176"/>
    </location>
</feature>
<evidence type="ECO:0000256" key="3">
    <source>
        <dbReference type="ARBA" id="ARBA00022475"/>
    </source>
</evidence>
<dbReference type="PANTHER" id="PTHR10110">
    <property type="entry name" value="SODIUM/HYDROGEN EXCHANGER"/>
    <property type="match status" value="1"/>
</dbReference>
<organism evidence="14 15">
    <name type="scientific">Bifidobacterium coryneforme</name>
    <dbReference type="NCBI Taxonomy" id="1687"/>
    <lineage>
        <taxon>Bacteria</taxon>
        <taxon>Bacillati</taxon>
        <taxon>Actinomycetota</taxon>
        <taxon>Actinomycetes</taxon>
        <taxon>Bifidobacteriales</taxon>
        <taxon>Bifidobacteriaceae</taxon>
        <taxon>Bifidobacterium</taxon>
    </lineage>
</organism>
<feature type="transmembrane region" description="Helical" evidence="12">
    <location>
        <begin position="85"/>
        <end position="107"/>
    </location>
</feature>
<evidence type="ECO:0000256" key="12">
    <source>
        <dbReference type="SAM" id="Phobius"/>
    </source>
</evidence>
<keyword evidence="4 12" id="KW-0812">Transmembrane</keyword>
<keyword evidence="9" id="KW-0739">Sodium transport</keyword>
<feature type="transmembrane region" description="Helical" evidence="12">
    <location>
        <begin position="359"/>
        <end position="381"/>
    </location>
</feature>
<proteinExistence type="predicted"/>
<feature type="transmembrane region" description="Helical" evidence="12">
    <location>
        <begin position="310"/>
        <end position="338"/>
    </location>
</feature>
<evidence type="ECO:0000256" key="8">
    <source>
        <dbReference type="ARBA" id="ARBA00023136"/>
    </source>
</evidence>
<dbReference type="Gene3D" id="6.10.140.1330">
    <property type="match status" value="1"/>
</dbReference>
<feature type="transmembrane region" description="Helical" evidence="12">
    <location>
        <begin position="183"/>
        <end position="205"/>
    </location>
</feature>
<dbReference type="PANTHER" id="PTHR10110:SF86">
    <property type="entry name" value="SODIUM_HYDROGEN EXCHANGER 7"/>
    <property type="match status" value="1"/>
</dbReference>
<evidence type="ECO:0000256" key="10">
    <source>
        <dbReference type="SAM" id="Coils"/>
    </source>
</evidence>
<evidence type="ECO:0000256" key="9">
    <source>
        <dbReference type="ARBA" id="ARBA00023201"/>
    </source>
</evidence>
<feature type="region of interest" description="Disordered" evidence="11">
    <location>
        <begin position="545"/>
        <end position="621"/>
    </location>
</feature>
<comment type="subcellular location">
    <subcellularLocation>
        <location evidence="1">Cell membrane</location>
        <topology evidence="1">Multi-pass membrane protein</topology>
    </subcellularLocation>
</comment>
<evidence type="ECO:0000313" key="14">
    <source>
        <dbReference type="EMBL" id="KJY54335.1"/>
    </source>
</evidence>
<reference evidence="14 15" key="1">
    <citation type="submission" date="2014-12" db="EMBL/GenBank/DDBJ databases">
        <title>Comparative genomics of the lactic acid bacteria isolated from the honey bee gut.</title>
        <authorList>
            <person name="Ellegaard K.M."/>
            <person name="Tamarit D."/>
            <person name="Javelind E."/>
            <person name="Olofsson T."/>
            <person name="Andersson S.G."/>
            <person name="Vasquez A."/>
        </authorList>
    </citation>
    <scope>NUCLEOTIDE SEQUENCE [LARGE SCALE GENOMIC DNA]</scope>
    <source>
        <strain evidence="14 15">Bma6</strain>
    </source>
</reference>
<evidence type="ECO:0000259" key="13">
    <source>
        <dbReference type="Pfam" id="PF00999"/>
    </source>
</evidence>
<evidence type="ECO:0000256" key="5">
    <source>
        <dbReference type="ARBA" id="ARBA00022989"/>
    </source>
</evidence>
<evidence type="ECO:0000256" key="1">
    <source>
        <dbReference type="ARBA" id="ARBA00004651"/>
    </source>
</evidence>
<feature type="coiled-coil region" evidence="10">
    <location>
        <begin position="425"/>
        <end position="452"/>
    </location>
</feature>
<keyword evidence="3" id="KW-1003">Cell membrane</keyword>
<feature type="transmembrane region" description="Helical" evidence="12">
    <location>
        <begin position="393"/>
        <end position="416"/>
    </location>
</feature>
<dbReference type="Proteomes" id="UP000033652">
    <property type="component" value="Unassembled WGS sequence"/>
</dbReference>
<keyword evidence="2" id="KW-0813">Transport</keyword>
<name>A0ABD4AFD0_9BIFI</name>
<gene>
    <name evidence="14" type="ORF">JF68_00900</name>
</gene>
<feature type="transmembrane region" description="Helical" evidence="12">
    <location>
        <begin position="225"/>
        <end position="253"/>
    </location>
</feature>
<keyword evidence="6" id="KW-0915">Sodium</keyword>
<feature type="compositionally biased region" description="Basic and acidic residues" evidence="11">
    <location>
        <begin position="603"/>
        <end position="621"/>
    </location>
</feature>
<feature type="transmembrane region" description="Helical" evidence="12">
    <location>
        <begin position="55"/>
        <end position="73"/>
    </location>
</feature>
<keyword evidence="5 12" id="KW-1133">Transmembrane helix</keyword>
<evidence type="ECO:0000256" key="6">
    <source>
        <dbReference type="ARBA" id="ARBA00023053"/>
    </source>
</evidence>